<dbReference type="Gene3D" id="3.40.50.880">
    <property type="match status" value="1"/>
</dbReference>
<evidence type="ECO:0000259" key="4">
    <source>
        <dbReference type="Pfam" id="PF01965"/>
    </source>
</evidence>
<dbReference type="RefSeq" id="WP_034681887.1">
    <property type="nucleotide sequence ID" value="NZ_CP023049.2"/>
</dbReference>
<keyword evidence="6" id="KW-1185">Reference proteome</keyword>
<dbReference type="GO" id="GO:0005737">
    <property type="term" value="C:cytoplasm"/>
    <property type="evidence" value="ECO:0007669"/>
    <property type="project" value="TreeGrafter"/>
</dbReference>
<keyword evidence="2" id="KW-0456">Lyase</keyword>
<dbReference type="InterPro" id="IPR050325">
    <property type="entry name" value="Prot/Nucl_acid_deglycase"/>
</dbReference>
<dbReference type="STRING" id="558152.IQ37_03795"/>
<evidence type="ECO:0000256" key="2">
    <source>
        <dbReference type="ARBA" id="ARBA00023239"/>
    </source>
</evidence>
<comment type="caution">
    <text evidence="5">The sequence shown here is derived from an EMBL/GenBank/DDBJ whole genome shotgun (WGS) entry which is preliminary data.</text>
</comment>
<dbReference type="KEGG" id="cpip:CJF12_02705"/>
<evidence type="ECO:0000256" key="3">
    <source>
        <dbReference type="ARBA" id="ARBA00038493"/>
    </source>
</evidence>
<dbReference type="InterPro" id="IPR002818">
    <property type="entry name" value="DJ-1/PfpI"/>
</dbReference>
<dbReference type="Proteomes" id="UP000028709">
    <property type="component" value="Unassembled WGS sequence"/>
</dbReference>
<dbReference type="PANTHER" id="PTHR48094">
    <property type="entry name" value="PROTEIN/NUCLEIC ACID DEGLYCASE DJ-1-RELATED"/>
    <property type="match status" value="1"/>
</dbReference>
<evidence type="ECO:0000313" key="6">
    <source>
        <dbReference type="Proteomes" id="UP000028709"/>
    </source>
</evidence>
<dbReference type="CDD" id="cd03141">
    <property type="entry name" value="GATase1_Hsp31_like"/>
    <property type="match status" value="1"/>
</dbReference>
<dbReference type="OrthoDB" id="9792284at2"/>
<protein>
    <submittedName>
        <fullName evidence="5">Peptidase C56</fullName>
    </submittedName>
</protein>
<dbReference type="Pfam" id="PF01965">
    <property type="entry name" value="DJ-1_PfpI"/>
    <property type="match status" value="1"/>
</dbReference>
<dbReference type="PANTHER" id="PTHR48094:SF11">
    <property type="entry name" value="GLUTATHIONE-INDEPENDENT GLYOXALASE HSP31-RELATED"/>
    <property type="match status" value="1"/>
</dbReference>
<gene>
    <name evidence="5" type="ORF">IQ37_03795</name>
</gene>
<dbReference type="eggNOG" id="COG0693">
    <property type="taxonomic scope" value="Bacteria"/>
</dbReference>
<comment type="similarity">
    <text evidence="3">Belongs to the peptidase C56 family. HSP31-like subfamily.</text>
</comment>
<accession>A0A086BLH3</accession>
<reference evidence="5 6" key="1">
    <citation type="submission" date="2014-07" db="EMBL/GenBank/DDBJ databases">
        <title>Genome of Chryseobacterium piperi CTM.</title>
        <authorList>
            <person name="Pipes S.E."/>
            <person name="Stropko S.J."/>
            <person name="Newman J.D."/>
        </authorList>
    </citation>
    <scope>NUCLEOTIDE SEQUENCE [LARGE SCALE GENOMIC DNA]</scope>
    <source>
        <strain evidence="5 6">CTM</strain>
    </source>
</reference>
<name>A0A086BLH3_9FLAO</name>
<feature type="domain" description="DJ-1/PfpI" evidence="4">
    <location>
        <begin position="28"/>
        <end position="224"/>
    </location>
</feature>
<proteinExistence type="inferred from homology"/>
<dbReference type="InterPro" id="IPR029062">
    <property type="entry name" value="Class_I_gatase-like"/>
</dbReference>
<dbReference type="GO" id="GO:0019243">
    <property type="term" value="P:methylglyoxal catabolic process to D-lactate via S-lactoyl-glutathione"/>
    <property type="evidence" value="ECO:0007669"/>
    <property type="project" value="TreeGrafter"/>
</dbReference>
<dbReference type="EMBL" id="JPRJ01000003">
    <property type="protein sequence ID" value="KFF29787.1"/>
    <property type="molecule type" value="Genomic_DNA"/>
</dbReference>
<evidence type="ECO:0000256" key="1">
    <source>
        <dbReference type="ARBA" id="ARBA00023016"/>
    </source>
</evidence>
<evidence type="ECO:0000313" key="5">
    <source>
        <dbReference type="EMBL" id="KFF29787.1"/>
    </source>
</evidence>
<dbReference type="SUPFAM" id="SSF52317">
    <property type="entry name" value="Class I glutamine amidotransferase-like"/>
    <property type="match status" value="1"/>
</dbReference>
<dbReference type="GO" id="GO:0019172">
    <property type="term" value="F:glyoxalase III activity"/>
    <property type="evidence" value="ECO:0007669"/>
    <property type="project" value="TreeGrafter"/>
</dbReference>
<sequence>MKKKALIVVTSVEKYPNMDRATGLWLGEAVHFYEKLSQKGYEIDFVSPRGGYTPLDPISLQMFVQPVDWKYYADETFRNKLADTLQPKGINPEEYDVIYYSGGHGVVWDFPENKELQEISRKIYENGGIVSSVCHGAVGLFNIKLSDGELLIKGKTLTGFSNSEEVAAELADHMPYLTEDVLKSKGAHYVKADQDFVSFAVADGRLVTGQNPQSGGAVGEKVLEILEK</sequence>
<organism evidence="5 6">
    <name type="scientific">Chryseobacterium piperi</name>
    <dbReference type="NCBI Taxonomy" id="558152"/>
    <lineage>
        <taxon>Bacteria</taxon>
        <taxon>Pseudomonadati</taxon>
        <taxon>Bacteroidota</taxon>
        <taxon>Flavobacteriia</taxon>
        <taxon>Flavobacteriales</taxon>
        <taxon>Weeksellaceae</taxon>
        <taxon>Chryseobacterium group</taxon>
        <taxon>Chryseobacterium</taxon>
    </lineage>
</organism>
<keyword evidence="1" id="KW-0346">Stress response</keyword>
<dbReference type="AlphaFoldDB" id="A0A086BLH3"/>